<dbReference type="AlphaFoldDB" id="A0AAV1DSI9"/>
<name>A0AAV1DSI9_OLDCO</name>
<comment type="similarity">
    <text evidence="2">Belongs to the POMP/UMP1 family.</text>
</comment>
<dbReference type="EMBL" id="OX459123">
    <property type="protein sequence ID" value="CAI9110002.1"/>
    <property type="molecule type" value="Genomic_DNA"/>
</dbReference>
<dbReference type="InterPro" id="IPR008012">
    <property type="entry name" value="Ump1"/>
</dbReference>
<dbReference type="GO" id="GO:0005634">
    <property type="term" value="C:nucleus"/>
    <property type="evidence" value="ECO:0007669"/>
    <property type="project" value="TreeGrafter"/>
</dbReference>
<dbReference type="Proteomes" id="UP001161247">
    <property type="component" value="Chromosome 6"/>
</dbReference>
<evidence type="ECO:0000256" key="1">
    <source>
        <dbReference type="ARBA" id="ARBA00023186"/>
    </source>
</evidence>
<accession>A0AAV1DSI9</accession>
<dbReference type="GO" id="GO:0005737">
    <property type="term" value="C:cytoplasm"/>
    <property type="evidence" value="ECO:0007669"/>
    <property type="project" value="TreeGrafter"/>
</dbReference>
<dbReference type="GO" id="GO:0043248">
    <property type="term" value="P:proteasome assembly"/>
    <property type="evidence" value="ECO:0007669"/>
    <property type="project" value="InterPro"/>
</dbReference>
<protein>
    <submittedName>
        <fullName evidence="3">OLC1v1009956C1</fullName>
    </submittedName>
</protein>
<dbReference type="Pfam" id="PF05348">
    <property type="entry name" value="UMP1"/>
    <property type="match status" value="1"/>
</dbReference>
<keyword evidence="1" id="KW-0143">Chaperone</keyword>
<sequence>MEQVKDVRQEIGELKHDTFRFGLQSVRGEILETHPVETAFHSVKLKQQQYRKKMLSSLYGTAMPLKMEWDQKVLSRRFQRPPGPIPSSFLGYEAVTGALDDIGVEDYLNDPADSENFRPADMHHGMEVRLGLSKGPVAGSFI</sequence>
<evidence type="ECO:0000313" key="4">
    <source>
        <dbReference type="Proteomes" id="UP001161247"/>
    </source>
</evidence>
<organism evidence="3 4">
    <name type="scientific">Oldenlandia corymbosa var. corymbosa</name>
    <dbReference type="NCBI Taxonomy" id="529605"/>
    <lineage>
        <taxon>Eukaryota</taxon>
        <taxon>Viridiplantae</taxon>
        <taxon>Streptophyta</taxon>
        <taxon>Embryophyta</taxon>
        <taxon>Tracheophyta</taxon>
        <taxon>Spermatophyta</taxon>
        <taxon>Magnoliopsida</taxon>
        <taxon>eudicotyledons</taxon>
        <taxon>Gunneridae</taxon>
        <taxon>Pentapetalae</taxon>
        <taxon>asterids</taxon>
        <taxon>lamiids</taxon>
        <taxon>Gentianales</taxon>
        <taxon>Rubiaceae</taxon>
        <taxon>Rubioideae</taxon>
        <taxon>Spermacoceae</taxon>
        <taxon>Hedyotis-Oldenlandia complex</taxon>
        <taxon>Oldenlandia</taxon>
    </lineage>
</organism>
<reference evidence="3" key="1">
    <citation type="submission" date="2023-03" db="EMBL/GenBank/DDBJ databases">
        <authorList>
            <person name="Julca I."/>
        </authorList>
    </citation>
    <scope>NUCLEOTIDE SEQUENCE</scope>
</reference>
<dbReference type="PANTHER" id="PTHR12828">
    <property type="entry name" value="PROTEASOME MATURATION PROTEIN UMP1"/>
    <property type="match status" value="1"/>
</dbReference>
<gene>
    <name evidence="3" type="ORF">OLC1_LOCUS17757</name>
</gene>
<proteinExistence type="inferred from homology"/>
<keyword evidence="4" id="KW-1185">Reference proteome</keyword>
<evidence type="ECO:0000256" key="2">
    <source>
        <dbReference type="ARBA" id="ARBA00043974"/>
    </source>
</evidence>
<evidence type="ECO:0000313" key="3">
    <source>
        <dbReference type="EMBL" id="CAI9110002.1"/>
    </source>
</evidence>
<dbReference type="PANTHER" id="PTHR12828:SF3">
    <property type="entry name" value="PROTEASOME MATURATION PROTEIN"/>
    <property type="match status" value="1"/>
</dbReference>